<reference evidence="1" key="1">
    <citation type="submission" date="2021-06" db="EMBL/GenBank/DDBJ databases">
        <title>Parelaphostrongylus tenuis whole genome reference sequence.</title>
        <authorList>
            <person name="Garwood T.J."/>
            <person name="Larsen P.A."/>
            <person name="Fountain-Jones N.M."/>
            <person name="Garbe J.R."/>
            <person name="Macchietto M.G."/>
            <person name="Kania S.A."/>
            <person name="Gerhold R.W."/>
            <person name="Richards J.E."/>
            <person name="Wolf T.M."/>
        </authorList>
    </citation>
    <scope>NUCLEOTIDE SEQUENCE</scope>
    <source>
        <strain evidence="1">MNPRO001-30</strain>
        <tissue evidence="1">Meninges</tissue>
    </source>
</reference>
<proteinExistence type="predicted"/>
<evidence type="ECO:0000313" key="2">
    <source>
        <dbReference type="Proteomes" id="UP001196413"/>
    </source>
</evidence>
<evidence type="ECO:0000313" key="1">
    <source>
        <dbReference type="EMBL" id="KAJ1353348.1"/>
    </source>
</evidence>
<sequence>MAYAGKREISTQTPGISASRDRAQAFVQRLVMQTVYDVLERHGRSAPLPDAVISAILSQLTLNIDYEPLRYETIIKSSMNNANPYFVIVQLMHPSCIIIGNTVTRICTTKADKDKCHGQHGNSCSRQPHINIGTFSATNIIMALVENDVAKCSEESGSNVGIGTVWIALLLDICYRRRKTETQLPSSLLCSRMDFGDVNMTGLNRSYPDDHSSA</sequence>
<accession>A0AAD5MAH1</accession>
<comment type="caution">
    <text evidence="1">The sequence shown here is derived from an EMBL/GenBank/DDBJ whole genome shotgun (WGS) entry which is preliminary data.</text>
</comment>
<dbReference type="AlphaFoldDB" id="A0AAD5MAH1"/>
<organism evidence="1 2">
    <name type="scientific">Parelaphostrongylus tenuis</name>
    <name type="common">Meningeal worm</name>
    <dbReference type="NCBI Taxonomy" id="148309"/>
    <lineage>
        <taxon>Eukaryota</taxon>
        <taxon>Metazoa</taxon>
        <taxon>Ecdysozoa</taxon>
        <taxon>Nematoda</taxon>
        <taxon>Chromadorea</taxon>
        <taxon>Rhabditida</taxon>
        <taxon>Rhabditina</taxon>
        <taxon>Rhabditomorpha</taxon>
        <taxon>Strongyloidea</taxon>
        <taxon>Metastrongylidae</taxon>
        <taxon>Parelaphostrongylus</taxon>
    </lineage>
</organism>
<protein>
    <submittedName>
        <fullName evidence="1">Uncharacterized protein</fullName>
    </submittedName>
</protein>
<dbReference type="EMBL" id="JAHQIW010001691">
    <property type="protein sequence ID" value="KAJ1353348.1"/>
    <property type="molecule type" value="Genomic_DNA"/>
</dbReference>
<name>A0AAD5MAH1_PARTN</name>
<gene>
    <name evidence="1" type="ORF">KIN20_009958</name>
</gene>
<keyword evidence="2" id="KW-1185">Reference proteome</keyword>
<dbReference type="Proteomes" id="UP001196413">
    <property type="component" value="Unassembled WGS sequence"/>
</dbReference>